<name>A0A1P9WZ51_9BACT</name>
<dbReference type="RefSeq" id="WP_077132091.1">
    <property type="nucleotide sequence ID" value="NZ_CP014263.1"/>
</dbReference>
<proteinExistence type="predicted"/>
<sequence>MESSSYRTLWINKPDTATLARLGAVTAEQHAEHLWQHLMLLQFRLSGMHRRRDRKDVAATNQQLSRIALLLLPTTTDLAVASVLLSCLMPQHLPNGQECVRQMARQVSAQAVSSLQDLDPRALMQLLGAVVNDEQCEHVKMSIHQHLS</sequence>
<dbReference type="EMBL" id="CP014263">
    <property type="protein sequence ID" value="AQG80660.1"/>
    <property type="molecule type" value="Genomic_DNA"/>
</dbReference>
<accession>A0A1P9WZ51</accession>
<reference evidence="1 2" key="1">
    <citation type="submission" date="2016-01" db="EMBL/GenBank/DDBJ databases">
        <authorList>
            <person name="Oliw E.H."/>
        </authorList>
    </citation>
    <scope>NUCLEOTIDE SEQUENCE [LARGE SCALE GENOMIC DNA]</scope>
    <source>
        <strain evidence="1 2">DY10</strain>
    </source>
</reference>
<keyword evidence="2" id="KW-1185">Reference proteome</keyword>
<dbReference type="Proteomes" id="UP000187941">
    <property type="component" value="Chromosome"/>
</dbReference>
<evidence type="ECO:0000313" key="2">
    <source>
        <dbReference type="Proteomes" id="UP000187941"/>
    </source>
</evidence>
<dbReference type="KEGG" id="smon:AWR27_15800"/>
<dbReference type="AlphaFoldDB" id="A0A1P9WZ51"/>
<protein>
    <submittedName>
        <fullName evidence="1">Uncharacterized protein</fullName>
    </submittedName>
</protein>
<evidence type="ECO:0000313" key="1">
    <source>
        <dbReference type="EMBL" id="AQG80660.1"/>
    </source>
</evidence>
<organism evidence="1 2">
    <name type="scientific">Spirosoma montaniterrae</name>
    <dbReference type="NCBI Taxonomy" id="1178516"/>
    <lineage>
        <taxon>Bacteria</taxon>
        <taxon>Pseudomonadati</taxon>
        <taxon>Bacteroidota</taxon>
        <taxon>Cytophagia</taxon>
        <taxon>Cytophagales</taxon>
        <taxon>Cytophagaceae</taxon>
        <taxon>Spirosoma</taxon>
    </lineage>
</organism>
<dbReference type="STRING" id="1178516.AWR27_15800"/>
<gene>
    <name evidence="1" type="ORF">AWR27_15800</name>
</gene>